<feature type="region of interest" description="Disordered" evidence="1">
    <location>
        <begin position="149"/>
        <end position="178"/>
    </location>
</feature>
<keyword evidence="3" id="KW-1185">Reference proteome</keyword>
<dbReference type="AlphaFoldDB" id="A0AAD7GJ41"/>
<comment type="caution">
    <text evidence="2">The sequence shown here is derived from an EMBL/GenBank/DDBJ whole genome shotgun (WGS) entry which is preliminary data.</text>
</comment>
<name>A0AAD7GJ41_MYCRO</name>
<dbReference type="Proteomes" id="UP001221757">
    <property type="component" value="Unassembled WGS sequence"/>
</dbReference>
<evidence type="ECO:0000313" key="3">
    <source>
        <dbReference type="Proteomes" id="UP001221757"/>
    </source>
</evidence>
<gene>
    <name evidence="2" type="ORF">B0H17DRAFT_1177656</name>
</gene>
<accession>A0AAD7GJ41</accession>
<reference evidence="2" key="1">
    <citation type="submission" date="2023-03" db="EMBL/GenBank/DDBJ databases">
        <title>Massive genome expansion in bonnet fungi (Mycena s.s.) driven by repeated elements and novel gene families across ecological guilds.</title>
        <authorList>
            <consortium name="Lawrence Berkeley National Laboratory"/>
            <person name="Harder C.B."/>
            <person name="Miyauchi S."/>
            <person name="Viragh M."/>
            <person name="Kuo A."/>
            <person name="Thoen E."/>
            <person name="Andreopoulos B."/>
            <person name="Lu D."/>
            <person name="Skrede I."/>
            <person name="Drula E."/>
            <person name="Henrissat B."/>
            <person name="Morin E."/>
            <person name="Kohler A."/>
            <person name="Barry K."/>
            <person name="LaButti K."/>
            <person name="Morin E."/>
            <person name="Salamov A."/>
            <person name="Lipzen A."/>
            <person name="Mereny Z."/>
            <person name="Hegedus B."/>
            <person name="Baldrian P."/>
            <person name="Stursova M."/>
            <person name="Weitz H."/>
            <person name="Taylor A."/>
            <person name="Grigoriev I.V."/>
            <person name="Nagy L.G."/>
            <person name="Martin F."/>
            <person name="Kauserud H."/>
        </authorList>
    </citation>
    <scope>NUCLEOTIDE SEQUENCE</scope>
    <source>
        <strain evidence="2">CBHHK067</strain>
    </source>
</reference>
<sequence length="346" mass="37972">MTSRVTYRNGQDMREPHMRSWMPSRIREHAVPSTKPSTNQCVPACGYDSQDRDGDAAATDGAMSLAIGMGMRWDGYDVEGGVEGTGTCRISSVCASVANGDEESFAIRRSAEDAGERRDAPTYLHLIFHTGTRRRGTVEMAARECVGAQDAQGARSTHAPHANYDQLRRTRRGTTTHADCGTVASELDALIGGSTAGEGREGTHQGDGYGEAVPNFSAALGFAREQVGGSIELQQEKGASVAMRSAQLSESRINRLSFRLARLAPPQLPLLWFEYDPVTLATDGISVPRRRLRHSDAEMLMYEPPPRRRQRSKYSTRCSYLHPPVLHSRWHLPLSFAIQSNADRGP</sequence>
<evidence type="ECO:0000256" key="1">
    <source>
        <dbReference type="SAM" id="MobiDB-lite"/>
    </source>
</evidence>
<proteinExistence type="predicted"/>
<protein>
    <submittedName>
        <fullName evidence="2">Uncharacterized protein</fullName>
    </submittedName>
</protein>
<organism evidence="2 3">
    <name type="scientific">Mycena rosella</name>
    <name type="common">Pink bonnet</name>
    <name type="synonym">Agaricus rosellus</name>
    <dbReference type="NCBI Taxonomy" id="1033263"/>
    <lineage>
        <taxon>Eukaryota</taxon>
        <taxon>Fungi</taxon>
        <taxon>Dikarya</taxon>
        <taxon>Basidiomycota</taxon>
        <taxon>Agaricomycotina</taxon>
        <taxon>Agaricomycetes</taxon>
        <taxon>Agaricomycetidae</taxon>
        <taxon>Agaricales</taxon>
        <taxon>Marasmiineae</taxon>
        <taxon>Mycenaceae</taxon>
        <taxon>Mycena</taxon>
    </lineage>
</organism>
<evidence type="ECO:0000313" key="2">
    <source>
        <dbReference type="EMBL" id="KAJ7697405.1"/>
    </source>
</evidence>
<dbReference type="EMBL" id="JARKIE010000030">
    <property type="protein sequence ID" value="KAJ7697405.1"/>
    <property type="molecule type" value="Genomic_DNA"/>
</dbReference>